<keyword evidence="1" id="KW-0175">Coiled coil</keyword>
<name>A0A1M6BDJ0_9FLAO</name>
<evidence type="ECO:0000313" key="2">
    <source>
        <dbReference type="EMBL" id="SHI46779.1"/>
    </source>
</evidence>
<evidence type="ECO:0000256" key="1">
    <source>
        <dbReference type="SAM" id="Coils"/>
    </source>
</evidence>
<gene>
    <name evidence="2" type="ORF">SAMN04488513_101377</name>
</gene>
<feature type="coiled-coil region" evidence="1">
    <location>
        <begin position="772"/>
        <end position="799"/>
    </location>
</feature>
<dbReference type="Proteomes" id="UP000184543">
    <property type="component" value="Unassembled WGS sequence"/>
</dbReference>
<dbReference type="RefSeq" id="WP_072987626.1">
    <property type="nucleotide sequence ID" value="NZ_FQYU01000001.1"/>
</dbReference>
<keyword evidence="3" id="KW-1185">Reference proteome</keyword>
<accession>A0A1M6BDJ0</accession>
<sequence>MKEYLNNAKERFYLNLGSREFSPVIQASTAIALDYSEEINRKESSEPMVITFPCKESTALWMSVQFLINEFFYNYVHQSKNRISELDLKAGDKIDIFSTTALFQRIDVGSNKLVMKFSDGVTAYTKMQNIQFINPARKKMVNKYVHYRKKKKQFLDKRKALTQILSLDLNPNFGALSAKVVLISGRGKAGLFRRQLSDTLIYDEPLSETVLLDKNLLISPDFGCFDGSVDDDSNKNTEFFVKAVTQNLKSIEFEDSEIKTIVHDCLGLLERFLKTKKFVDKFQSLYSALLKSSDYQNLGNKLQNLMKYHPGIEDDLINDVSAVFVNDPQLMLENPNTMKYLSRHHIPVFIISDRVISEWNEFDMYKTIFDHASFKDAYRFNWDKNKLADLELQLDQESHFIDNVNNNTFCRFVNQKITVEEVNFNEFDHIFNALESKNFLSSLGEHKLLQKAYYQTLRPLLYVLKNAIVRPDTYKLIGLLDNFIEVYHTSSSGLDKEIKASIYTSLANLKSYILLGGQPKRYIDDHNHLFYQDISINDVHFMLPIEADQGTITHHNDIDATAKGIKFMGYPYREYLFKYIDQSIFKKVIPNVNFVLNHCESSITTNTLKRKIGSGYYVENFPACLNELESYRIKNDDQIKSIIESSIHFKSCGIDDREDDKTMTTEYEEFEQMLHELRYSGYRGSNDDREASGQYMLNCNVLHFENGSYVFFPHNWRILTLKESITGSIETYSSKIENVAVGDIAVIVNVSRRSITKYLEGSRAMLTYMETLESWREILKKERQKYEDVSELVARLEKVNQSLNIGGSPENYNVLRWLHDEMMLAPTYENLKMILGLHYPKEELLERAKAILGAKTVILKAKNKLDRAVKDKLAEIIGTSHDALDDTFTIEVQGIEVKGEKNEIVGIEKRSDLKIEYHSTMKFLK</sequence>
<protein>
    <submittedName>
        <fullName evidence="2">Uncharacterized protein</fullName>
    </submittedName>
</protein>
<dbReference type="AlphaFoldDB" id="A0A1M6BDJ0"/>
<dbReference type="STRING" id="192903.SAMN04488513_101377"/>
<dbReference type="EMBL" id="FQYU01000001">
    <property type="protein sequence ID" value="SHI46779.1"/>
    <property type="molecule type" value="Genomic_DNA"/>
</dbReference>
<reference evidence="3" key="1">
    <citation type="submission" date="2016-11" db="EMBL/GenBank/DDBJ databases">
        <authorList>
            <person name="Varghese N."/>
            <person name="Submissions S."/>
        </authorList>
    </citation>
    <scope>NUCLEOTIDE SEQUENCE [LARGE SCALE GENOMIC DNA]</scope>
    <source>
        <strain evidence="3">DSM 19858</strain>
    </source>
</reference>
<organism evidence="2 3">
    <name type="scientific">Pseudozobellia thermophila</name>
    <dbReference type="NCBI Taxonomy" id="192903"/>
    <lineage>
        <taxon>Bacteria</taxon>
        <taxon>Pseudomonadati</taxon>
        <taxon>Bacteroidota</taxon>
        <taxon>Flavobacteriia</taxon>
        <taxon>Flavobacteriales</taxon>
        <taxon>Flavobacteriaceae</taxon>
        <taxon>Pseudozobellia</taxon>
    </lineage>
</organism>
<evidence type="ECO:0000313" key="3">
    <source>
        <dbReference type="Proteomes" id="UP000184543"/>
    </source>
</evidence>
<dbReference type="OrthoDB" id="1492535at2"/>
<proteinExistence type="predicted"/>